<evidence type="ECO:0000313" key="4">
    <source>
        <dbReference type="Proteomes" id="UP000515550"/>
    </source>
</evidence>
<reference evidence="3 4" key="1">
    <citation type="submission" date="2020-08" db="EMBL/GenBank/DDBJ databases">
        <authorList>
            <person name="Ramaprasad A."/>
        </authorList>
    </citation>
    <scope>NUCLEOTIDE SEQUENCE [LARGE SCALE GENOMIC DNA]</scope>
</reference>
<organism evidence="3 4">
    <name type="scientific">Plasmodium vinckei brucechwatti</name>
    <dbReference type="NCBI Taxonomy" id="119398"/>
    <lineage>
        <taxon>Eukaryota</taxon>
        <taxon>Sar</taxon>
        <taxon>Alveolata</taxon>
        <taxon>Apicomplexa</taxon>
        <taxon>Aconoidasida</taxon>
        <taxon>Haemosporida</taxon>
        <taxon>Plasmodiidae</taxon>
        <taxon>Plasmodium</taxon>
        <taxon>Plasmodium (Vinckeia)</taxon>
    </lineage>
</organism>
<keyword evidence="2" id="KW-1133">Transmembrane helix</keyword>
<keyword evidence="2" id="KW-0472">Membrane</keyword>
<dbReference type="EMBL" id="LR865381">
    <property type="protein sequence ID" value="CAD2085065.1"/>
    <property type="molecule type" value="Genomic_DNA"/>
</dbReference>
<proteinExistence type="predicted"/>
<accession>A0A6V7RVI5</accession>
<dbReference type="Pfam" id="PF06022">
    <property type="entry name" value="Cir_Bir_Yir"/>
    <property type="match status" value="1"/>
</dbReference>
<feature type="compositionally biased region" description="Basic and acidic residues" evidence="1">
    <location>
        <begin position="291"/>
        <end position="311"/>
    </location>
</feature>
<feature type="transmembrane region" description="Helical" evidence="2">
    <location>
        <begin position="558"/>
        <end position="577"/>
    </location>
</feature>
<dbReference type="InterPro" id="IPR006477">
    <property type="entry name" value="Yir_bir_cir"/>
</dbReference>
<protein>
    <submittedName>
        <fullName evidence="3">PIR protein CIR protein</fullName>
    </submittedName>
</protein>
<feature type="compositionally biased region" description="Basic and acidic residues" evidence="1">
    <location>
        <begin position="390"/>
        <end position="402"/>
    </location>
</feature>
<sequence>MDKNVCNLFINVDKLFNKENVKEDEFNSSYIKFCPKGVCNTNYDRIGALCDYLLTELPKLNNKPQGGKDNANQNYEFVFMWLAAKFLNINHDPSFSLNDYYEEFLVNHRGNFNYWDELDSKKYLKDSNLSIMSEFYYLFINICNAMVGNEISKLNINKFKTNDFECYKRNRSIRNKIIKCDPYIKLLINLKNTYDEYRSLAIKEISKNKNNNQNNNQKFLIFWPITNNDNQPQLQFQSNGCKQLHLSFGQPRKKPKPKSLPSGPKSPPNDSQNKKDDSKNNKGELNNPINDGKKDKEPQKDTNQSTKKESHPSNIGEELNFEKIRDYSVQFLEKYSPLFNHIATRIEYRIHDMVTSNFNDIVGIGAKYLKAIEKVKFPKFQIQVPNNQQKESEKSKKEKVEPPKSPQTTEGITVSSDNISSKVMDAPGSNLMGLNRNIARLVSFKFEGNKVTIIALTVVSITIFLAIMYWYLYYGCGKSMKKKKMVNKIINLVDEKRRSKKFISPIDRKRAIKTNIDSDYEEKTTIVIINPYDEKNITIQSIKSPSLKIKLLNTCKHICVNPSPFINLFFLLIFFVYKKNAIL</sequence>
<dbReference type="Proteomes" id="UP000515550">
    <property type="component" value="Chromosome PVBDA_03"/>
</dbReference>
<feature type="compositionally biased region" description="Basic and acidic residues" evidence="1">
    <location>
        <begin position="272"/>
        <end position="282"/>
    </location>
</feature>
<evidence type="ECO:0000256" key="2">
    <source>
        <dbReference type="SAM" id="Phobius"/>
    </source>
</evidence>
<feature type="region of interest" description="Disordered" evidence="1">
    <location>
        <begin position="246"/>
        <end position="317"/>
    </location>
</feature>
<dbReference type="VEuPathDB" id="PlasmoDB:PVBDA_0300150"/>
<keyword evidence="2" id="KW-0812">Transmembrane</keyword>
<feature type="region of interest" description="Disordered" evidence="1">
    <location>
        <begin position="384"/>
        <end position="414"/>
    </location>
</feature>
<feature type="transmembrane region" description="Helical" evidence="2">
    <location>
        <begin position="453"/>
        <end position="474"/>
    </location>
</feature>
<dbReference type="AlphaFoldDB" id="A0A6V7RVI5"/>
<name>A0A6V7RVI5_PLAVN</name>
<evidence type="ECO:0000256" key="1">
    <source>
        <dbReference type="SAM" id="MobiDB-lite"/>
    </source>
</evidence>
<evidence type="ECO:0000313" key="3">
    <source>
        <dbReference type="EMBL" id="CAD2085065.1"/>
    </source>
</evidence>
<gene>
    <name evidence="3" type="ORF">PVBDA_0300150</name>
</gene>
<feature type="compositionally biased region" description="Low complexity" evidence="1">
    <location>
        <begin position="259"/>
        <end position="271"/>
    </location>
</feature>